<dbReference type="SUPFAM" id="SSF54534">
    <property type="entry name" value="FKBP-like"/>
    <property type="match status" value="1"/>
</dbReference>
<evidence type="ECO:0000313" key="16">
    <source>
        <dbReference type="EMBL" id="PPQ40194.1"/>
    </source>
</evidence>
<organism evidence="16 17">
    <name type="scientific">Rhodopila globiformis</name>
    <name type="common">Rhodopseudomonas globiformis</name>
    <dbReference type="NCBI Taxonomy" id="1071"/>
    <lineage>
        <taxon>Bacteria</taxon>
        <taxon>Pseudomonadati</taxon>
        <taxon>Pseudomonadota</taxon>
        <taxon>Alphaproteobacteria</taxon>
        <taxon>Acetobacterales</taxon>
        <taxon>Acetobacteraceae</taxon>
        <taxon>Rhodopila</taxon>
    </lineage>
</organism>
<keyword evidence="8" id="KW-0143">Chaperone</keyword>
<dbReference type="InterPro" id="IPR052029">
    <property type="entry name" value="PpiD_chaperone"/>
</dbReference>
<accession>A0A2S6NP95</accession>
<evidence type="ECO:0000313" key="17">
    <source>
        <dbReference type="Proteomes" id="UP000239724"/>
    </source>
</evidence>
<evidence type="ECO:0000256" key="6">
    <source>
        <dbReference type="ARBA" id="ARBA00022989"/>
    </source>
</evidence>
<dbReference type="GO" id="GO:0005886">
    <property type="term" value="C:plasma membrane"/>
    <property type="evidence" value="ECO:0007669"/>
    <property type="project" value="UniProtKB-SubCell"/>
</dbReference>
<keyword evidence="4" id="KW-0997">Cell inner membrane</keyword>
<gene>
    <name evidence="16" type="ORF">CCS01_00450</name>
</gene>
<dbReference type="OrthoDB" id="9768393at2"/>
<dbReference type="Gene3D" id="3.10.50.40">
    <property type="match status" value="1"/>
</dbReference>
<comment type="similarity">
    <text evidence="11">Belongs to the PpiD chaperone family.</text>
</comment>
<sequence>MISQFRRFADSWIARIFFIIMAVAFVGWGISGDLFRLMGPPRWVAKVGGQTIEIPAFQGEFQRAMNQATRNLPSGQEATADLRRRVGMQTLQRMVAQAAVGLELNKLHINTPDDAVVRVVQSMPAFQKDGKFSKNLFDAVLRNNGYSEPRFLEMMRADIARNQLLGTISAGVQAPDVLVKPLYESEFEKRSADMAVFPLSAAPEPATPDQKALQRWYDNHPDFYATPEYRRIKVIELSPQSLAPEITVSDEELRAAYNERRSQFVKAPRRSVQVISAPDQAKAKALADKWRGGAGWAAMQQAAQADGAAAIAEDNAARVQFPDPDLAQAVFSAPADTVTGPIKGQLGWFVVNVTAIQPGSETSFEQAKDTLKAQVVAAKAADLMYDRANKIDDLLGNGTRLDQLPGNLGLKAAAGTLDKQGTTPQGEPAPIPGPKELKKAIIAAAFQAQPGDQPQLTEVQTPSTGGSAYYALQVDSITPPGEKPFDAVKDKVAEDWKQDQRRRVEDKAATAMMVAVQGGKSFSDAATVAGVTPKLSPLVTRDDISEVPPELQRVMFGLKKGEATMVETPDSFVVAQLVEIKQPDPAADKARYEQVRAAVNQSLANDMEAVFVDAVRQRANPQVNRKTFESVVQP</sequence>
<comment type="subcellular location">
    <subcellularLocation>
        <location evidence="1">Cell inner membrane</location>
        <topology evidence="1">Single-pass type II membrane protein</topology>
        <orientation evidence="1">Periplasmic side</orientation>
    </subcellularLocation>
</comment>
<evidence type="ECO:0000256" key="1">
    <source>
        <dbReference type="ARBA" id="ARBA00004382"/>
    </source>
</evidence>
<proteinExistence type="inferred from homology"/>
<keyword evidence="3" id="KW-1003">Cell membrane</keyword>
<feature type="domain" description="PpiC" evidence="15">
    <location>
        <begin position="248"/>
        <end position="369"/>
    </location>
</feature>
<evidence type="ECO:0000256" key="14">
    <source>
        <dbReference type="SAM" id="Phobius"/>
    </source>
</evidence>
<evidence type="ECO:0000256" key="4">
    <source>
        <dbReference type="ARBA" id="ARBA00022519"/>
    </source>
</evidence>
<dbReference type="InterPro" id="IPR046357">
    <property type="entry name" value="PPIase_dom_sf"/>
</dbReference>
<dbReference type="Gene3D" id="1.10.4030.10">
    <property type="entry name" value="Porin chaperone SurA, peptide-binding domain"/>
    <property type="match status" value="1"/>
</dbReference>
<keyword evidence="6 14" id="KW-1133">Transmembrane helix</keyword>
<evidence type="ECO:0000256" key="13">
    <source>
        <dbReference type="ARBA" id="ARBA00042775"/>
    </source>
</evidence>
<evidence type="ECO:0000256" key="5">
    <source>
        <dbReference type="ARBA" id="ARBA00022692"/>
    </source>
</evidence>
<evidence type="ECO:0000256" key="11">
    <source>
        <dbReference type="ARBA" id="ARBA00038408"/>
    </source>
</evidence>
<dbReference type="InterPro" id="IPR027304">
    <property type="entry name" value="Trigger_fact/SurA_dom_sf"/>
</dbReference>
<reference evidence="16 17" key="1">
    <citation type="journal article" date="2018" name="Arch. Microbiol.">
        <title>New insights into the metabolic potential of the phototrophic purple bacterium Rhodopila globiformis DSM 161(T) from its draft genome sequence and evidence for a vanadium-dependent nitrogenase.</title>
        <authorList>
            <person name="Imhoff J.F."/>
            <person name="Rahn T."/>
            <person name="Kunzel S."/>
            <person name="Neulinger S.C."/>
        </authorList>
    </citation>
    <scope>NUCLEOTIDE SEQUENCE [LARGE SCALE GENOMIC DNA]</scope>
    <source>
        <strain evidence="16 17">DSM 161</strain>
    </source>
</reference>
<dbReference type="SUPFAM" id="SSF109998">
    <property type="entry name" value="Triger factor/SurA peptide-binding domain-like"/>
    <property type="match status" value="1"/>
</dbReference>
<dbReference type="PANTHER" id="PTHR47529">
    <property type="entry name" value="PEPTIDYL-PROLYL CIS-TRANS ISOMERASE D"/>
    <property type="match status" value="1"/>
</dbReference>
<keyword evidence="5 14" id="KW-0812">Transmembrane</keyword>
<dbReference type="Pfam" id="PF13145">
    <property type="entry name" value="Rotamase_2"/>
    <property type="match status" value="1"/>
</dbReference>
<dbReference type="EMBL" id="NHRY01000023">
    <property type="protein sequence ID" value="PPQ40194.1"/>
    <property type="molecule type" value="Genomic_DNA"/>
</dbReference>
<evidence type="ECO:0000256" key="9">
    <source>
        <dbReference type="ARBA" id="ARBA00030642"/>
    </source>
</evidence>
<comment type="caution">
    <text evidence="16">The sequence shown here is derived from an EMBL/GenBank/DDBJ whole genome shotgun (WGS) entry which is preliminary data.</text>
</comment>
<name>A0A2S6NP95_RHOGL</name>
<evidence type="ECO:0000259" key="15">
    <source>
        <dbReference type="Pfam" id="PF13145"/>
    </source>
</evidence>
<keyword evidence="7 14" id="KW-0472">Membrane</keyword>
<dbReference type="AlphaFoldDB" id="A0A2S6NP95"/>
<dbReference type="Proteomes" id="UP000239724">
    <property type="component" value="Unassembled WGS sequence"/>
</dbReference>
<evidence type="ECO:0000256" key="7">
    <source>
        <dbReference type="ARBA" id="ARBA00023136"/>
    </source>
</evidence>
<dbReference type="PANTHER" id="PTHR47529:SF1">
    <property type="entry name" value="PERIPLASMIC CHAPERONE PPID"/>
    <property type="match status" value="1"/>
</dbReference>
<evidence type="ECO:0000256" key="2">
    <source>
        <dbReference type="ARBA" id="ARBA00018370"/>
    </source>
</evidence>
<dbReference type="GO" id="GO:0003755">
    <property type="term" value="F:peptidyl-prolyl cis-trans isomerase activity"/>
    <property type="evidence" value="ECO:0007669"/>
    <property type="project" value="InterPro"/>
</dbReference>
<dbReference type="InterPro" id="IPR000297">
    <property type="entry name" value="PPIase_PpiC"/>
</dbReference>
<evidence type="ECO:0000256" key="3">
    <source>
        <dbReference type="ARBA" id="ARBA00022475"/>
    </source>
</evidence>
<evidence type="ECO:0000256" key="12">
    <source>
        <dbReference type="ARBA" id="ARBA00040743"/>
    </source>
</evidence>
<feature type="transmembrane region" description="Helical" evidence="14">
    <location>
        <begin position="12"/>
        <end position="30"/>
    </location>
</feature>
<dbReference type="Pfam" id="PF13624">
    <property type="entry name" value="SurA_N_3"/>
    <property type="match status" value="1"/>
</dbReference>
<keyword evidence="17" id="KW-1185">Reference proteome</keyword>
<evidence type="ECO:0000256" key="10">
    <source>
        <dbReference type="ARBA" id="ARBA00031484"/>
    </source>
</evidence>
<protein>
    <recommendedName>
        <fullName evidence="2">Parvulin-like PPIase</fullName>
    </recommendedName>
    <alternativeName>
        <fullName evidence="9">Peptidyl-prolyl cis-trans isomerase plp</fullName>
    </alternativeName>
    <alternativeName>
        <fullName evidence="12">Periplasmic chaperone PpiD</fullName>
    </alternativeName>
    <alternativeName>
        <fullName evidence="13">Periplasmic folding chaperone</fullName>
    </alternativeName>
    <alternativeName>
        <fullName evidence="10">Rotamase plp</fullName>
    </alternativeName>
</protein>
<evidence type="ECO:0000256" key="8">
    <source>
        <dbReference type="ARBA" id="ARBA00023186"/>
    </source>
</evidence>
<dbReference type="RefSeq" id="WP_104516878.1">
    <property type="nucleotide sequence ID" value="NZ_NHRY01000023.1"/>
</dbReference>